<keyword evidence="5" id="KW-1185">Reference proteome</keyword>
<dbReference type="RefSeq" id="WP_012879690.1">
    <property type="nucleotide sequence ID" value="NC_013530.1"/>
</dbReference>
<dbReference type="HOGENOM" id="CLU_110134_1_0_11"/>
<dbReference type="EMBL" id="CP001821">
    <property type="protein sequence ID" value="ACZ31948.1"/>
    <property type="molecule type" value="Genomic_DNA"/>
</dbReference>
<feature type="region of interest" description="Disordered" evidence="1">
    <location>
        <begin position="60"/>
        <end position="118"/>
    </location>
</feature>
<dbReference type="eggNOG" id="ENOG5033UEY">
    <property type="taxonomic scope" value="Bacteria"/>
</dbReference>
<dbReference type="AlphaFoldDB" id="D1BZ51"/>
<feature type="region of interest" description="Disordered" evidence="1">
    <location>
        <begin position="1"/>
        <end position="23"/>
    </location>
</feature>
<reference evidence="4 5" key="2">
    <citation type="journal article" date="2010" name="Stand. Genomic Sci.">
        <title>Complete genome sequence of Xylanimonas cellulosilytica type strain (XIL07).</title>
        <authorList>
            <person name="Foster B."/>
            <person name="Pukall R."/>
            <person name="Abt B."/>
            <person name="Nolan M."/>
            <person name="Glavina Del Rio T."/>
            <person name="Chen F."/>
            <person name="Lucas S."/>
            <person name="Tice H."/>
            <person name="Pitluck S."/>
            <person name="Cheng J.-F."/>
            <person name="Chertkov O."/>
            <person name="Brettin T."/>
            <person name="Han C."/>
            <person name="Detter J.C."/>
            <person name="Bruce D."/>
            <person name="Goodwin L."/>
            <person name="Ivanova N."/>
            <person name="Mavromatis K."/>
            <person name="Pati A."/>
            <person name="Mikhailova N."/>
            <person name="Chen A."/>
            <person name="Palaniappan K."/>
            <person name="Land M."/>
            <person name="Hauser L."/>
            <person name="Chang Y.-J."/>
            <person name="Jeffries C.D."/>
            <person name="Chain P."/>
            <person name="Rohde M."/>
            <person name="Goeker M."/>
            <person name="Bristow J."/>
            <person name="Eisen J.A."/>
            <person name="Markowitz V."/>
            <person name="Hugenholtz P."/>
            <person name="Kyrpides N.C."/>
            <person name="Klenk H.-P."/>
            <person name="Lapidus A."/>
        </authorList>
    </citation>
    <scope>NUCLEOTIDE SEQUENCE [LARGE SCALE GENOMIC DNA]</scope>
    <source>
        <strain evidence="5">DSM 15894 / CECT 5975 / LMG 20990 / XIL07</strain>
    </source>
</reference>
<accession>D1BZ51</accession>
<dbReference type="Pfam" id="PF13399">
    <property type="entry name" value="LytR_C"/>
    <property type="match status" value="1"/>
</dbReference>
<keyword evidence="2" id="KW-0812">Transmembrane</keyword>
<gene>
    <name evidence="4" type="ordered locus">Xcel_2942</name>
</gene>
<feature type="compositionally biased region" description="Acidic residues" evidence="1">
    <location>
        <begin position="82"/>
        <end position="113"/>
    </location>
</feature>
<protein>
    <recommendedName>
        <fullName evidence="3">LytR/CpsA/Psr regulator C-terminal domain-containing protein</fullName>
    </recommendedName>
</protein>
<feature type="domain" description="LytR/CpsA/Psr regulator C-terminal" evidence="3">
    <location>
        <begin position="133"/>
        <end position="215"/>
    </location>
</feature>
<name>D1BZ51_XYLCX</name>
<dbReference type="Proteomes" id="UP000002255">
    <property type="component" value="Chromosome"/>
</dbReference>
<dbReference type="Gene3D" id="3.30.70.2390">
    <property type="match status" value="1"/>
</dbReference>
<dbReference type="KEGG" id="xce:Xcel_2942"/>
<reference evidence="5" key="1">
    <citation type="submission" date="2009-11" db="EMBL/GenBank/DDBJ databases">
        <title>The complete chromosome of Xylanimonas cellulosilytica DSM 15894.</title>
        <authorList>
            <consortium name="US DOE Joint Genome Institute (JGI-PGF)"/>
            <person name="Lucas S."/>
            <person name="Copeland A."/>
            <person name="Lapidus A."/>
            <person name="Glavina del Rio T."/>
            <person name="Dalin E."/>
            <person name="Tice H."/>
            <person name="Bruce D."/>
            <person name="Goodwin L."/>
            <person name="Pitluck S."/>
            <person name="Kyrpides N."/>
            <person name="Mavromatis K."/>
            <person name="Ivanova N."/>
            <person name="Mikhailova N."/>
            <person name="Foster B."/>
            <person name="Clum A."/>
            <person name="Brettin T."/>
            <person name="Detter J.C."/>
            <person name="Han C."/>
            <person name="Larimer F."/>
            <person name="Land M."/>
            <person name="Hauser L."/>
            <person name="Markowitz V."/>
            <person name="Cheng J.F."/>
            <person name="Hugenholtz P."/>
            <person name="Woyke T."/>
            <person name="Wu D."/>
            <person name="Gehrich-Schroeter G."/>
            <person name="Schneider S."/>
            <person name="Pukall S.R."/>
            <person name="Klenk H.P."/>
            <person name="Eisen J.A."/>
        </authorList>
    </citation>
    <scope>NUCLEOTIDE SEQUENCE [LARGE SCALE GENOMIC DNA]</scope>
    <source>
        <strain evidence="5">DSM 15894 / CECT 5975 / LMG 20990 / XIL07</strain>
    </source>
</reference>
<dbReference type="OrthoDB" id="5147502at2"/>
<feature type="transmembrane region" description="Helical" evidence="2">
    <location>
        <begin position="36"/>
        <end position="57"/>
    </location>
</feature>
<evidence type="ECO:0000256" key="2">
    <source>
        <dbReference type="SAM" id="Phobius"/>
    </source>
</evidence>
<keyword evidence="2" id="KW-0472">Membrane</keyword>
<dbReference type="InterPro" id="IPR027381">
    <property type="entry name" value="LytR/CpsA/Psr_C"/>
</dbReference>
<keyword evidence="2" id="KW-1133">Transmembrane helix</keyword>
<dbReference type="STRING" id="446471.Xcel_2942"/>
<evidence type="ECO:0000313" key="5">
    <source>
        <dbReference type="Proteomes" id="UP000002255"/>
    </source>
</evidence>
<sequence>MSRSQYPYPPDEFDVRGPDDAPVGVHRAPRTRWSSLWPFLLVAVVAVAVAVGGVMFLSRDTGTADDANEPDTTVTEPVDGAGDGEEPADGEVDGEVPADGETPADGEEPDGESPADGGADLAALLEAANLGAHVRVLNDSGISGEAGRGKEALEAHGFTQVEAGNLESGTSPEATSVWYTADRADTAAAVAAALGIPAENVTEQPIRTGDVVVIVKSALTPAG</sequence>
<evidence type="ECO:0000256" key="1">
    <source>
        <dbReference type="SAM" id="MobiDB-lite"/>
    </source>
</evidence>
<organism evidence="4 5">
    <name type="scientific">Xylanimonas cellulosilytica (strain DSM 15894 / JCM 12276 / CECT 5975 / KCTC 9989 / LMG 20990 / NBRC 107835 / XIL07)</name>
    <dbReference type="NCBI Taxonomy" id="446471"/>
    <lineage>
        <taxon>Bacteria</taxon>
        <taxon>Bacillati</taxon>
        <taxon>Actinomycetota</taxon>
        <taxon>Actinomycetes</taxon>
        <taxon>Micrococcales</taxon>
        <taxon>Promicromonosporaceae</taxon>
        <taxon>Xylanimonas</taxon>
    </lineage>
</organism>
<proteinExistence type="predicted"/>
<evidence type="ECO:0000313" key="4">
    <source>
        <dbReference type="EMBL" id="ACZ31948.1"/>
    </source>
</evidence>
<evidence type="ECO:0000259" key="3">
    <source>
        <dbReference type="Pfam" id="PF13399"/>
    </source>
</evidence>